<keyword evidence="2" id="KW-1185">Reference proteome</keyword>
<dbReference type="Proteomes" id="UP000305848">
    <property type="component" value="Unassembled WGS sequence"/>
</dbReference>
<protein>
    <submittedName>
        <fullName evidence="1">Acyloxyacyl hydrolase</fullName>
    </submittedName>
</protein>
<accession>A0A4U3L3S5</accession>
<dbReference type="EMBL" id="SZQL01000004">
    <property type="protein sequence ID" value="TKK69821.1"/>
    <property type="molecule type" value="Genomic_DNA"/>
</dbReference>
<name>A0A4U3L3S5_9BACT</name>
<dbReference type="InterPro" id="IPR011250">
    <property type="entry name" value="OMP/PagP_B-barrel"/>
</dbReference>
<dbReference type="SUPFAM" id="SSF56925">
    <property type="entry name" value="OMPA-like"/>
    <property type="match status" value="1"/>
</dbReference>
<sequence>MQLLILTSLLPATTTTYLFKIFYQPKHSMKQIAIVVFTLLCLTAAHAQKKGSGVEIGLGIDGGLPVGNDLKPYTTAGIGGDATLGYNFDERAALLVRGGYMTFITKGAYRDLNINAVGDGFIKLVGRYTFPGRFYVEPQIGYSRFTSAKGGSNKIGSNSFTYAAAAGIFLDPLKAFEVSLRYEANTCKNGINFVGVRFAYSLKPGMYF</sequence>
<dbReference type="OrthoDB" id="641813at2"/>
<evidence type="ECO:0000313" key="2">
    <source>
        <dbReference type="Proteomes" id="UP000305848"/>
    </source>
</evidence>
<proteinExistence type="predicted"/>
<reference evidence="1 2" key="1">
    <citation type="submission" date="2019-05" db="EMBL/GenBank/DDBJ databases">
        <title>Panacibacter sp. strain 17mud1-8 Genome sequencing and assembly.</title>
        <authorList>
            <person name="Chhetri G."/>
        </authorList>
    </citation>
    <scope>NUCLEOTIDE SEQUENCE [LARGE SCALE GENOMIC DNA]</scope>
    <source>
        <strain evidence="1 2">17mud1-8</strain>
    </source>
</reference>
<organism evidence="1 2">
    <name type="scientific">Ilyomonas limi</name>
    <dbReference type="NCBI Taxonomy" id="2575867"/>
    <lineage>
        <taxon>Bacteria</taxon>
        <taxon>Pseudomonadati</taxon>
        <taxon>Bacteroidota</taxon>
        <taxon>Chitinophagia</taxon>
        <taxon>Chitinophagales</taxon>
        <taxon>Chitinophagaceae</taxon>
        <taxon>Ilyomonas</taxon>
    </lineage>
</organism>
<keyword evidence="1" id="KW-0378">Hydrolase</keyword>
<comment type="caution">
    <text evidence="1">The sequence shown here is derived from an EMBL/GenBank/DDBJ whole genome shotgun (WGS) entry which is preliminary data.</text>
</comment>
<gene>
    <name evidence="1" type="ORF">FC093_07015</name>
</gene>
<evidence type="ECO:0000313" key="1">
    <source>
        <dbReference type="EMBL" id="TKK69821.1"/>
    </source>
</evidence>
<dbReference type="GO" id="GO:0016787">
    <property type="term" value="F:hydrolase activity"/>
    <property type="evidence" value="ECO:0007669"/>
    <property type="project" value="UniProtKB-KW"/>
</dbReference>
<dbReference type="AlphaFoldDB" id="A0A4U3L3S5"/>